<reference evidence="1 2" key="1">
    <citation type="submission" date="2021-12" db="EMBL/GenBank/DDBJ databases">
        <title>Genome sequence of Kibdelosporangium philippinense ATCC 49844.</title>
        <authorList>
            <person name="Fedorov E.A."/>
            <person name="Omeragic M."/>
            <person name="Shalygina K.F."/>
            <person name="Maclea K.S."/>
        </authorList>
    </citation>
    <scope>NUCLEOTIDE SEQUENCE [LARGE SCALE GENOMIC DNA]</scope>
    <source>
        <strain evidence="1 2">ATCC 49844</strain>
    </source>
</reference>
<evidence type="ECO:0008006" key="3">
    <source>
        <dbReference type="Google" id="ProtNLM"/>
    </source>
</evidence>
<keyword evidence="2" id="KW-1185">Reference proteome</keyword>
<gene>
    <name evidence="1" type="ORF">LWC34_29430</name>
</gene>
<dbReference type="RefSeq" id="WP_233728334.1">
    <property type="nucleotide sequence ID" value="NZ_JAJVCN010000002.1"/>
</dbReference>
<name>A0ABS8ZGH1_9PSEU</name>
<dbReference type="EMBL" id="JAJVCN010000002">
    <property type="protein sequence ID" value="MCE7006919.1"/>
    <property type="molecule type" value="Genomic_DNA"/>
</dbReference>
<proteinExistence type="predicted"/>
<evidence type="ECO:0000313" key="2">
    <source>
        <dbReference type="Proteomes" id="UP001521150"/>
    </source>
</evidence>
<sequence length="66" mass="7448">MTDYEKSLPCRNKEGQIRTLTAHLHKDAITLTTPFGDQAVLNDHEAELLAGDLLTFVEIVRKGRQQ</sequence>
<protein>
    <recommendedName>
        <fullName evidence="3">DUF397 domain-containing protein</fullName>
    </recommendedName>
</protein>
<evidence type="ECO:0000313" key="1">
    <source>
        <dbReference type="EMBL" id="MCE7006919.1"/>
    </source>
</evidence>
<accession>A0ABS8ZGH1</accession>
<organism evidence="1 2">
    <name type="scientific">Kibdelosporangium philippinense</name>
    <dbReference type="NCBI Taxonomy" id="211113"/>
    <lineage>
        <taxon>Bacteria</taxon>
        <taxon>Bacillati</taxon>
        <taxon>Actinomycetota</taxon>
        <taxon>Actinomycetes</taxon>
        <taxon>Pseudonocardiales</taxon>
        <taxon>Pseudonocardiaceae</taxon>
        <taxon>Kibdelosporangium</taxon>
    </lineage>
</organism>
<comment type="caution">
    <text evidence="1">The sequence shown here is derived from an EMBL/GenBank/DDBJ whole genome shotgun (WGS) entry which is preliminary data.</text>
</comment>
<dbReference type="Proteomes" id="UP001521150">
    <property type="component" value="Unassembled WGS sequence"/>
</dbReference>